<evidence type="ECO:0000256" key="7">
    <source>
        <dbReference type="ARBA" id="ARBA00023163"/>
    </source>
</evidence>
<dbReference type="InterPro" id="IPR012337">
    <property type="entry name" value="RNaseH-like_sf"/>
</dbReference>
<dbReference type="InterPro" id="IPR008906">
    <property type="entry name" value="HATC_C_dom"/>
</dbReference>
<evidence type="ECO:0000256" key="9">
    <source>
        <dbReference type="PROSITE-ProRule" id="PRU00027"/>
    </source>
</evidence>
<dbReference type="PROSITE" id="PS50808">
    <property type="entry name" value="ZF_BED"/>
    <property type="match status" value="1"/>
</dbReference>
<dbReference type="GO" id="GO:0005634">
    <property type="term" value="C:nucleus"/>
    <property type="evidence" value="ECO:0007669"/>
    <property type="project" value="UniProtKB-SubCell"/>
</dbReference>
<dbReference type="Pfam" id="PF02892">
    <property type="entry name" value="zf-BED"/>
    <property type="match status" value="1"/>
</dbReference>
<evidence type="ECO:0000256" key="8">
    <source>
        <dbReference type="ARBA" id="ARBA00023242"/>
    </source>
</evidence>
<dbReference type="GO" id="GO:0008270">
    <property type="term" value="F:zinc ion binding"/>
    <property type="evidence" value="ECO:0007669"/>
    <property type="project" value="UniProtKB-KW"/>
</dbReference>
<keyword evidence="4" id="KW-0862">Zinc</keyword>
<dbReference type="GO" id="GO:0003677">
    <property type="term" value="F:DNA binding"/>
    <property type="evidence" value="ECO:0007669"/>
    <property type="project" value="UniProtKB-KW"/>
</dbReference>
<evidence type="ECO:0000256" key="3">
    <source>
        <dbReference type="ARBA" id="ARBA00022771"/>
    </source>
</evidence>
<keyword evidence="7" id="KW-0804">Transcription</keyword>
<dbReference type="GO" id="GO:0046983">
    <property type="term" value="F:protein dimerization activity"/>
    <property type="evidence" value="ECO:0007669"/>
    <property type="project" value="InterPro"/>
</dbReference>
<evidence type="ECO:0000256" key="4">
    <source>
        <dbReference type="ARBA" id="ARBA00022833"/>
    </source>
</evidence>
<keyword evidence="6" id="KW-0238">DNA-binding</keyword>
<keyword evidence="2" id="KW-0479">Metal-binding</keyword>
<dbReference type="GO" id="GO:0009791">
    <property type="term" value="P:post-embryonic development"/>
    <property type="evidence" value="ECO:0007669"/>
    <property type="project" value="UniProtKB-ARBA"/>
</dbReference>
<evidence type="ECO:0000256" key="5">
    <source>
        <dbReference type="ARBA" id="ARBA00023015"/>
    </source>
</evidence>
<name>A0AA47M3T0_MERPO</name>
<dbReference type="SMART" id="SM00614">
    <property type="entry name" value="ZnF_BED"/>
    <property type="match status" value="1"/>
</dbReference>
<dbReference type="InterPro" id="IPR003656">
    <property type="entry name" value="Znf_BED"/>
</dbReference>
<keyword evidence="12" id="KW-1185">Reference proteome</keyword>
<dbReference type="EMBL" id="JAOPHQ010006015">
    <property type="protein sequence ID" value="KAK0133125.1"/>
    <property type="molecule type" value="Genomic_DNA"/>
</dbReference>
<dbReference type="Pfam" id="PF05699">
    <property type="entry name" value="Dimer_Tnp_hAT"/>
    <property type="match status" value="1"/>
</dbReference>
<protein>
    <submittedName>
        <fullName evidence="11">Zinc finger BED domain-containing protein 1</fullName>
    </submittedName>
</protein>
<keyword evidence="3 9" id="KW-0863">Zinc-finger</keyword>
<dbReference type="PANTHER" id="PTHR46481:SF9">
    <property type="entry name" value="ZINC FINGER BED DOMAIN-CONTAINING PROTEIN 1-LIKE"/>
    <property type="match status" value="1"/>
</dbReference>
<dbReference type="PANTHER" id="PTHR46481">
    <property type="entry name" value="ZINC FINGER BED DOMAIN-CONTAINING PROTEIN 4"/>
    <property type="match status" value="1"/>
</dbReference>
<evidence type="ECO:0000313" key="11">
    <source>
        <dbReference type="EMBL" id="KAK0133125.1"/>
    </source>
</evidence>
<reference evidence="11" key="1">
    <citation type="journal article" date="2023" name="Front. Mar. Sci.">
        <title>A new Merluccius polli reference genome to investigate the effects of global change in West African waters.</title>
        <authorList>
            <person name="Mateo J.L."/>
            <person name="Blanco-Fernandez C."/>
            <person name="Garcia-Vazquez E."/>
            <person name="Machado-Schiaffino G."/>
        </authorList>
    </citation>
    <scope>NUCLEOTIDE SEQUENCE</scope>
    <source>
        <strain evidence="11">C29</strain>
        <tissue evidence="11">Fin</tissue>
    </source>
</reference>
<dbReference type="InterPro" id="IPR036236">
    <property type="entry name" value="Znf_C2H2_sf"/>
</dbReference>
<accession>A0AA47M3T0</accession>
<proteinExistence type="predicted"/>
<comment type="subcellular location">
    <subcellularLocation>
        <location evidence="1">Nucleus</location>
    </subcellularLocation>
</comment>
<sequence length="514" mass="57704">MKRAKHSPAWEHYTVKDENAQCKYCHTVLKYNSSTTSMLYHLKSQHPTVVVQVESGTPSSQPTIMSVLARRGCSDVRAEAITQRLCFMVEKDMMPIIVVDGYRIPSRGTITSRVEKRYNEKKDELKAHKVALTTDCWTALTAESYITVTWHNIDAKNIVAANYPTRANWHSVPCFAHTFQLAINDGFASYMHRVITAGKLVRNLNHSTVATKALESKQQQMKLPAHRLIQSCKTRWNSARCLEDCWSSAGQLPLDRTPRCQSLELKDEYWQLMEDVAPVLGALKCATTIMSAEKEVSISNTYPITFSLINSHLLRKEGDSSRLVEFKSKVRASLDERMKVQSPDLVSSPALIASMLDPRYKHLGFLTSEKRLLANAKLLELAAAVPFDEDGGIPTSDEQGAETWPEDSAATAMVLLLGDQYFSNASNSAETEVKNFLGDNPAPLDVNHVNWWKANTERFPRVAKLARQYLCIPGTSVPSERVFSAAGLRVNRLRTQLTPDHVDMLIFLNKTSRS</sequence>
<dbReference type="Proteomes" id="UP001174136">
    <property type="component" value="Unassembled WGS sequence"/>
</dbReference>
<comment type="caution">
    <text evidence="11">The sequence shown here is derived from an EMBL/GenBank/DDBJ whole genome shotgun (WGS) entry which is preliminary data.</text>
</comment>
<dbReference type="InterPro" id="IPR052035">
    <property type="entry name" value="ZnF_BED_domain_contain"/>
</dbReference>
<gene>
    <name evidence="11" type="primary">ZBED1_206</name>
    <name evidence="11" type="ORF">N1851_031496</name>
</gene>
<evidence type="ECO:0000313" key="12">
    <source>
        <dbReference type="Proteomes" id="UP001174136"/>
    </source>
</evidence>
<evidence type="ECO:0000256" key="2">
    <source>
        <dbReference type="ARBA" id="ARBA00022723"/>
    </source>
</evidence>
<evidence type="ECO:0000256" key="1">
    <source>
        <dbReference type="ARBA" id="ARBA00004123"/>
    </source>
</evidence>
<dbReference type="SUPFAM" id="SSF53098">
    <property type="entry name" value="Ribonuclease H-like"/>
    <property type="match status" value="1"/>
</dbReference>
<dbReference type="SUPFAM" id="SSF57667">
    <property type="entry name" value="beta-beta-alpha zinc fingers"/>
    <property type="match status" value="1"/>
</dbReference>
<keyword evidence="8" id="KW-0539">Nucleus</keyword>
<keyword evidence="5" id="KW-0805">Transcription regulation</keyword>
<dbReference type="AlphaFoldDB" id="A0AA47M3T0"/>
<evidence type="ECO:0000259" key="10">
    <source>
        <dbReference type="PROSITE" id="PS50808"/>
    </source>
</evidence>
<feature type="domain" description="BED-type" evidence="10">
    <location>
        <begin position="4"/>
        <end position="53"/>
    </location>
</feature>
<evidence type="ECO:0000256" key="6">
    <source>
        <dbReference type="ARBA" id="ARBA00023125"/>
    </source>
</evidence>
<organism evidence="11 12">
    <name type="scientific">Merluccius polli</name>
    <name type="common">Benguela hake</name>
    <name type="synonym">Merluccius cadenati</name>
    <dbReference type="NCBI Taxonomy" id="89951"/>
    <lineage>
        <taxon>Eukaryota</taxon>
        <taxon>Metazoa</taxon>
        <taxon>Chordata</taxon>
        <taxon>Craniata</taxon>
        <taxon>Vertebrata</taxon>
        <taxon>Euteleostomi</taxon>
        <taxon>Actinopterygii</taxon>
        <taxon>Neopterygii</taxon>
        <taxon>Teleostei</taxon>
        <taxon>Neoteleostei</taxon>
        <taxon>Acanthomorphata</taxon>
        <taxon>Zeiogadaria</taxon>
        <taxon>Gadariae</taxon>
        <taxon>Gadiformes</taxon>
        <taxon>Gadoidei</taxon>
        <taxon>Merlucciidae</taxon>
        <taxon>Merluccius</taxon>
    </lineage>
</organism>